<protein>
    <submittedName>
        <fullName evidence="1">Uncharacterized protein</fullName>
    </submittedName>
</protein>
<organism evidence="1 2">
    <name type="scientific">Sphingomonas oligophenolica</name>
    <dbReference type="NCBI Taxonomy" id="301154"/>
    <lineage>
        <taxon>Bacteria</taxon>
        <taxon>Pseudomonadati</taxon>
        <taxon>Pseudomonadota</taxon>
        <taxon>Alphaproteobacteria</taxon>
        <taxon>Sphingomonadales</taxon>
        <taxon>Sphingomonadaceae</taxon>
        <taxon>Sphingomonas</taxon>
    </lineage>
</organism>
<sequence length="370" mass="38494">MITLLAIAIPASAQVSPDDGAWKVKGDFAMVTTGGIAVPVKAGSVSLSQTGEASQKGKGVDNIAQYESEDRKVFATIYIFYATYADTALATWATDRAIHERFGPNLILVSDTIVAAGGVPQAATRRLYDKAELEPGKPMVTAAGFVRAGRWMIAVRVSGPAGRRPEVEGAFDALLSGMRFDGKDRPMPAAPLKLAATCPASDEKPARFLGDKASGSNALFSSLTGGSITVKDVAKGTVTEQAPPLAFPHNGTSTLCIRGKIAAGGAQWDVLAPASADDGQIALVLLDDAGGTVAVEPLLLLDKDMGKGFVVKRYGIGVVDVLGSFDKMPNLAQLGAIVSGTDRRGAMIRSSTVFTPDGKSTINIDPDMLK</sequence>
<evidence type="ECO:0000313" key="2">
    <source>
        <dbReference type="Proteomes" id="UP001419910"/>
    </source>
</evidence>
<reference evidence="1 2" key="1">
    <citation type="submission" date="2024-05" db="EMBL/GenBank/DDBJ databases">
        <authorList>
            <person name="Liu Q."/>
            <person name="Xin Y.-H."/>
        </authorList>
    </citation>
    <scope>NUCLEOTIDE SEQUENCE [LARGE SCALE GENOMIC DNA]</scope>
    <source>
        <strain evidence="1 2">CGMCC 1.10181</strain>
    </source>
</reference>
<proteinExistence type="predicted"/>
<gene>
    <name evidence="1" type="ORF">ABC974_19020</name>
</gene>
<keyword evidence="2" id="KW-1185">Reference proteome</keyword>
<dbReference type="Proteomes" id="UP001419910">
    <property type="component" value="Unassembled WGS sequence"/>
</dbReference>
<evidence type="ECO:0000313" key="1">
    <source>
        <dbReference type="EMBL" id="MEN2791731.1"/>
    </source>
</evidence>
<accession>A0ABU9Y7F8</accession>
<name>A0ABU9Y7F8_9SPHN</name>
<dbReference type="EMBL" id="JBDIME010000020">
    <property type="protein sequence ID" value="MEN2791731.1"/>
    <property type="molecule type" value="Genomic_DNA"/>
</dbReference>
<comment type="caution">
    <text evidence="1">The sequence shown here is derived from an EMBL/GenBank/DDBJ whole genome shotgun (WGS) entry which is preliminary data.</text>
</comment>
<dbReference type="RefSeq" id="WP_343892632.1">
    <property type="nucleotide sequence ID" value="NZ_BAAAEH010000061.1"/>
</dbReference>